<evidence type="ECO:0000256" key="3">
    <source>
        <dbReference type="ARBA" id="ARBA00022679"/>
    </source>
</evidence>
<evidence type="ECO:0000256" key="5">
    <source>
        <dbReference type="PIRSR" id="PIRSR000699-1"/>
    </source>
</evidence>
<dbReference type="OrthoDB" id="350602at2"/>
<evidence type="ECO:0000256" key="1">
    <source>
        <dbReference type="ARBA" id="ARBA00022448"/>
    </source>
</evidence>
<keyword evidence="9" id="KW-1185">Reference proteome</keyword>
<proteinExistence type="predicted"/>
<sequence>MNEEVVQNSMQIILHAGDARVECQKALKCLANFELEEAKSHLKVANKKIVEAHKVQTDAISTETNGEKREYSVLFAHAQDTLMTIYSEINIAKQLVRLTEVIDMRFKTLEEKIGDEND</sequence>
<keyword evidence="1" id="KW-0813">Transport</keyword>
<dbReference type="GO" id="GO:0009401">
    <property type="term" value="P:phosphoenolpyruvate-dependent sugar phosphotransferase system"/>
    <property type="evidence" value="ECO:0007669"/>
    <property type="project" value="UniProtKB-KW"/>
</dbReference>
<dbReference type="PANTHER" id="PTHR34382:SF7">
    <property type="entry name" value="PTS SYSTEM N,N'-DIACETYLCHITOBIOSE-SPECIFIC EIIA COMPONENT"/>
    <property type="match status" value="1"/>
</dbReference>
<dbReference type="PIRSF" id="PIRSF000699">
    <property type="entry name" value="PTS_IILac_III"/>
    <property type="match status" value="1"/>
</dbReference>
<evidence type="ECO:0000313" key="8">
    <source>
        <dbReference type="EMBL" id="SNU87947.1"/>
    </source>
</evidence>
<protein>
    <submittedName>
        <fullName evidence="8">PTS system cellobiose-specific transporter subunit IIA</fullName>
        <ecNumber evidence="8">2.7.1.-</ecNumber>
    </submittedName>
</protein>
<dbReference type="SUPFAM" id="SSF46973">
    <property type="entry name" value="Enzyme IIa from lactose specific PTS, IIa-lac"/>
    <property type="match status" value="1"/>
</dbReference>
<dbReference type="EC" id="2.7.1.-" evidence="8"/>
<dbReference type="PROSITE" id="PS51095">
    <property type="entry name" value="PTS_EIIA_TYPE_3"/>
    <property type="match status" value="1"/>
</dbReference>
<evidence type="ECO:0000256" key="7">
    <source>
        <dbReference type="PROSITE-ProRule" id="PRU00418"/>
    </source>
</evidence>
<keyword evidence="6" id="KW-0479">Metal-binding</keyword>
<evidence type="ECO:0000313" key="9">
    <source>
        <dbReference type="Proteomes" id="UP000215185"/>
    </source>
</evidence>
<dbReference type="GO" id="GO:0046872">
    <property type="term" value="F:metal ion binding"/>
    <property type="evidence" value="ECO:0007669"/>
    <property type="project" value="UniProtKB-KW"/>
</dbReference>
<dbReference type="Gene3D" id="1.20.58.80">
    <property type="entry name" value="Phosphotransferase system, lactose/cellobiose-type IIA subunit"/>
    <property type="match status" value="1"/>
</dbReference>
<dbReference type="Pfam" id="PF02255">
    <property type="entry name" value="PTS_IIA"/>
    <property type="match status" value="1"/>
</dbReference>
<dbReference type="Proteomes" id="UP000215185">
    <property type="component" value="Chromosome 1"/>
</dbReference>
<dbReference type="PANTHER" id="PTHR34382">
    <property type="entry name" value="PTS SYSTEM N,N'-DIACETYLCHITOBIOSE-SPECIFIC EIIA COMPONENT"/>
    <property type="match status" value="1"/>
</dbReference>
<dbReference type="KEGG" id="smen:SAMEA4412692_0837"/>
<feature type="binding site" evidence="6">
    <location>
        <position position="80"/>
    </location>
    <ligand>
        <name>Mg(2+)</name>
        <dbReference type="ChEBI" id="CHEBI:18420"/>
        <note>ligand shared between all trimeric partners</note>
    </ligand>
</feature>
<dbReference type="eggNOG" id="COG1447">
    <property type="taxonomic scope" value="Bacteria"/>
</dbReference>
<dbReference type="GO" id="GO:0016740">
    <property type="term" value="F:transferase activity"/>
    <property type="evidence" value="ECO:0007669"/>
    <property type="project" value="UniProtKB-KW"/>
</dbReference>
<reference evidence="8 9" key="1">
    <citation type="submission" date="2017-06" db="EMBL/GenBank/DDBJ databases">
        <authorList>
            <consortium name="Pathogen Informatics"/>
        </authorList>
    </citation>
    <scope>NUCLEOTIDE SEQUENCE [LARGE SCALE GENOMIC DNA]</scope>
    <source>
        <strain evidence="8 9">NCTC13788</strain>
    </source>
</reference>
<evidence type="ECO:0000256" key="2">
    <source>
        <dbReference type="ARBA" id="ARBA00022597"/>
    </source>
</evidence>
<feature type="active site" description="Tele-phosphohistidine intermediate" evidence="5">
    <location>
        <position position="77"/>
    </location>
</feature>
<keyword evidence="6" id="KW-0460">Magnesium</keyword>
<keyword evidence="2" id="KW-0762">Sugar transport</keyword>
<dbReference type="STRING" id="1123308.GCA_000380085_00178"/>
<dbReference type="InterPro" id="IPR036542">
    <property type="entry name" value="PTS_IIA_lac/cel_sf"/>
</dbReference>
<keyword evidence="3 8" id="KW-0808">Transferase</keyword>
<gene>
    <name evidence="8" type="primary">celC.3</name>
    <name evidence="8" type="ORF">SAMEA4412692_00837</name>
</gene>
<keyword evidence="4" id="KW-0598">Phosphotransferase system</keyword>
<evidence type="ECO:0000256" key="4">
    <source>
        <dbReference type="ARBA" id="ARBA00022683"/>
    </source>
</evidence>
<dbReference type="AlphaFoldDB" id="A0A239SRA9"/>
<evidence type="ECO:0000256" key="6">
    <source>
        <dbReference type="PIRSR" id="PIRSR000699-2"/>
    </source>
</evidence>
<feature type="modified residue" description="Phosphohistidine; by HPr" evidence="7">
    <location>
        <position position="77"/>
    </location>
</feature>
<comment type="cofactor">
    <cofactor evidence="6">
        <name>Mg(2+)</name>
        <dbReference type="ChEBI" id="CHEBI:18420"/>
    </cofactor>
    <text evidence="6">Binds 1 Mg(2+) ion per trimer.</text>
</comment>
<accession>A0A239SRA9</accession>
<name>A0A239SRA9_9STRE</name>
<dbReference type="InterPro" id="IPR003188">
    <property type="entry name" value="PTS_IIA_lac/cel"/>
</dbReference>
<dbReference type="EMBL" id="LT906439">
    <property type="protein sequence ID" value="SNU87947.1"/>
    <property type="molecule type" value="Genomic_DNA"/>
</dbReference>
<organism evidence="8 9">
    <name type="scientific">Streptococcus merionis</name>
    <dbReference type="NCBI Taxonomy" id="400065"/>
    <lineage>
        <taxon>Bacteria</taxon>
        <taxon>Bacillati</taxon>
        <taxon>Bacillota</taxon>
        <taxon>Bacilli</taxon>
        <taxon>Lactobacillales</taxon>
        <taxon>Streptococcaceae</taxon>
        <taxon>Streptococcus</taxon>
    </lineage>
</organism>